<dbReference type="InterPro" id="IPR011251">
    <property type="entry name" value="Luciferase-like_dom"/>
</dbReference>
<keyword evidence="1" id="KW-0285">Flavoprotein</keyword>
<evidence type="ECO:0000256" key="4">
    <source>
        <dbReference type="ARBA" id="ARBA00023033"/>
    </source>
</evidence>
<name>A0ABP6SZ88_9ACTN</name>
<reference evidence="7" key="1">
    <citation type="journal article" date="2019" name="Int. J. Syst. Evol. Microbiol.">
        <title>The Global Catalogue of Microorganisms (GCM) 10K type strain sequencing project: providing services to taxonomists for standard genome sequencing and annotation.</title>
        <authorList>
            <consortium name="The Broad Institute Genomics Platform"/>
            <consortium name="The Broad Institute Genome Sequencing Center for Infectious Disease"/>
            <person name="Wu L."/>
            <person name="Ma J."/>
        </authorList>
    </citation>
    <scope>NUCLEOTIDE SEQUENCE [LARGE SCALE GENOMIC DNA]</scope>
    <source>
        <strain evidence="7">JCM 9458</strain>
    </source>
</reference>
<keyword evidence="4" id="KW-0503">Monooxygenase</keyword>
<evidence type="ECO:0000256" key="1">
    <source>
        <dbReference type="ARBA" id="ARBA00022630"/>
    </source>
</evidence>
<dbReference type="Pfam" id="PF00296">
    <property type="entry name" value="Bac_luciferase"/>
    <property type="match status" value="1"/>
</dbReference>
<gene>
    <name evidence="6" type="ORF">GCM10020369_30090</name>
</gene>
<dbReference type="InterPro" id="IPR036661">
    <property type="entry name" value="Luciferase-like_sf"/>
</dbReference>
<evidence type="ECO:0000259" key="5">
    <source>
        <dbReference type="Pfam" id="PF00296"/>
    </source>
</evidence>
<keyword evidence="7" id="KW-1185">Reference proteome</keyword>
<dbReference type="Proteomes" id="UP001501676">
    <property type="component" value="Unassembled WGS sequence"/>
</dbReference>
<dbReference type="PANTHER" id="PTHR42847:SF8">
    <property type="entry name" value="CONSERVED PROTEIN"/>
    <property type="match status" value="1"/>
</dbReference>
<dbReference type="InterPro" id="IPR050172">
    <property type="entry name" value="SsuD_RutA_monooxygenase"/>
</dbReference>
<keyword evidence="2" id="KW-0288">FMN</keyword>
<dbReference type="InterPro" id="IPR019952">
    <property type="entry name" value="F420_OxRdatse_Rv1855c_pred"/>
</dbReference>
<sequence>MKLAIHYPNFSYPGGNTAVAPLLAATARAADEGGATTFTLMDHWFQMEAMAPATEPMLEGYTGLGFLAGITRKVRLGLLVTGVTYRHPGLLAKTVATLDVLSGGRAMFGIGAAWYEREHHALGVPYPPTAERFERLEETLQITAQMFSDNDGPYQGKHYHLAETICEPKPIQRPNAGRRTGPPVMIGGSGEKKTLKFVAKYGDACNLFAPDVETVAHKIDVLTRHCADEGRDVNEIEKTIITSLDPLGDTDAFLRAMEAYAKVGVEQVWLSPSNTDDPSAWTSQVTERVLPRLRDI</sequence>
<dbReference type="SUPFAM" id="SSF51679">
    <property type="entry name" value="Bacterial luciferase-like"/>
    <property type="match status" value="1"/>
</dbReference>
<organism evidence="6 7">
    <name type="scientific">Cryptosporangium minutisporangium</name>
    <dbReference type="NCBI Taxonomy" id="113569"/>
    <lineage>
        <taxon>Bacteria</taxon>
        <taxon>Bacillati</taxon>
        <taxon>Actinomycetota</taxon>
        <taxon>Actinomycetes</taxon>
        <taxon>Cryptosporangiales</taxon>
        <taxon>Cryptosporangiaceae</taxon>
        <taxon>Cryptosporangium</taxon>
    </lineage>
</organism>
<dbReference type="EMBL" id="BAAAYN010000018">
    <property type="protein sequence ID" value="GAA3387470.1"/>
    <property type="molecule type" value="Genomic_DNA"/>
</dbReference>
<comment type="caution">
    <text evidence="6">The sequence shown here is derived from an EMBL/GenBank/DDBJ whole genome shotgun (WGS) entry which is preliminary data.</text>
</comment>
<evidence type="ECO:0000313" key="7">
    <source>
        <dbReference type="Proteomes" id="UP001501676"/>
    </source>
</evidence>
<evidence type="ECO:0000313" key="6">
    <source>
        <dbReference type="EMBL" id="GAA3387470.1"/>
    </source>
</evidence>
<dbReference type="Gene3D" id="3.20.20.30">
    <property type="entry name" value="Luciferase-like domain"/>
    <property type="match status" value="1"/>
</dbReference>
<evidence type="ECO:0000256" key="3">
    <source>
        <dbReference type="ARBA" id="ARBA00023002"/>
    </source>
</evidence>
<accession>A0ABP6SZ88</accession>
<protein>
    <submittedName>
        <fullName evidence="6">TIGR03560 family F420-dependent LLM class oxidoreductase</fullName>
    </submittedName>
</protein>
<evidence type="ECO:0000256" key="2">
    <source>
        <dbReference type="ARBA" id="ARBA00022643"/>
    </source>
</evidence>
<feature type="domain" description="Luciferase-like" evidence="5">
    <location>
        <begin position="20"/>
        <end position="242"/>
    </location>
</feature>
<dbReference type="RefSeq" id="WP_345728710.1">
    <property type="nucleotide sequence ID" value="NZ_BAAAYN010000018.1"/>
</dbReference>
<dbReference type="NCBIfam" id="TIGR03560">
    <property type="entry name" value="F420_Rv1855c"/>
    <property type="match status" value="1"/>
</dbReference>
<proteinExistence type="predicted"/>
<dbReference type="PANTHER" id="PTHR42847">
    <property type="entry name" value="ALKANESULFONATE MONOOXYGENASE"/>
    <property type="match status" value="1"/>
</dbReference>
<keyword evidence="3" id="KW-0560">Oxidoreductase</keyword>